<dbReference type="Proteomes" id="UP000659630">
    <property type="component" value="Unassembled WGS sequence"/>
</dbReference>
<evidence type="ECO:0000313" key="2">
    <source>
        <dbReference type="Proteomes" id="UP000659630"/>
    </source>
</evidence>
<reference evidence="1" key="1">
    <citation type="submission" date="2020-08" db="EMBL/GenBank/DDBJ databases">
        <title>Genome public.</title>
        <authorList>
            <person name="Liu C."/>
            <person name="Sun Q."/>
        </authorList>
    </citation>
    <scope>NUCLEOTIDE SEQUENCE</scope>
    <source>
        <strain evidence="1">BX8</strain>
    </source>
</reference>
<name>A0A923I780_9FIRM</name>
<dbReference type="RefSeq" id="WP_186887902.1">
    <property type="nucleotide sequence ID" value="NZ_JACONZ010000002.1"/>
</dbReference>
<organism evidence="1 2">
    <name type="scientific">Anaerofilum hominis</name>
    <dbReference type="NCBI Taxonomy" id="2763016"/>
    <lineage>
        <taxon>Bacteria</taxon>
        <taxon>Bacillati</taxon>
        <taxon>Bacillota</taxon>
        <taxon>Clostridia</taxon>
        <taxon>Eubacteriales</taxon>
        <taxon>Oscillospiraceae</taxon>
        <taxon>Anaerofilum</taxon>
    </lineage>
</organism>
<proteinExistence type="predicted"/>
<accession>A0A923I780</accession>
<gene>
    <name evidence="1" type="ORF">H8S23_08555</name>
</gene>
<sequence>MTTDQQRFSIVARPDGKAFGIRARSGETTGLFFAQRELAQKLAERFGQEELAAEHLADAARDYVLEHLFWPQGGRGALLFFLEEEERSSSPRGPADRF</sequence>
<evidence type="ECO:0000313" key="1">
    <source>
        <dbReference type="EMBL" id="MBC5581560.1"/>
    </source>
</evidence>
<protein>
    <submittedName>
        <fullName evidence="1">Uncharacterized protein</fullName>
    </submittedName>
</protein>
<comment type="caution">
    <text evidence="1">The sequence shown here is derived from an EMBL/GenBank/DDBJ whole genome shotgun (WGS) entry which is preliminary data.</text>
</comment>
<keyword evidence="2" id="KW-1185">Reference proteome</keyword>
<dbReference type="AlphaFoldDB" id="A0A923I780"/>
<dbReference type="EMBL" id="JACONZ010000002">
    <property type="protein sequence ID" value="MBC5581560.1"/>
    <property type="molecule type" value="Genomic_DNA"/>
</dbReference>